<keyword evidence="3" id="KW-1185">Reference proteome</keyword>
<reference evidence="2 3" key="1">
    <citation type="submission" date="2020-07" db="EMBL/GenBank/DDBJ databases">
        <title>Comparative genomics of pyrophilous fungi reveals a link between fire events and developmental genes.</title>
        <authorList>
            <consortium name="DOE Joint Genome Institute"/>
            <person name="Steindorff A.S."/>
            <person name="Carver A."/>
            <person name="Calhoun S."/>
            <person name="Stillman K."/>
            <person name="Liu H."/>
            <person name="Lipzen A."/>
            <person name="Pangilinan J."/>
            <person name="Labutti K."/>
            <person name="Bruns T.D."/>
            <person name="Grigoriev I.V."/>
        </authorList>
    </citation>
    <scope>NUCLEOTIDE SEQUENCE [LARGE SCALE GENOMIC DNA]</scope>
    <source>
        <strain evidence="2 3">CBS 144469</strain>
    </source>
</reference>
<accession>A0A8H6HEC3</accession>
<name>A0A8H6HEC3_9AGAR</name>
<dbReference type="AlphaFoldDB" id="A0A8H6HEC3"/>
<sequence length="122" mass="13489">MRLSSVAAIFLTLSSTGLVLADHMTTWTGASNSSGRWFSAFGQHDIPAANGGCQDLRNHVPGLRELCIDYGRQRAHFYFNDQGKRCLREVSSTPYNCNGGTCVAREWDEVGCSWRIEGKEGE</sequence>
<comment type="caution">
    <text evidence="2">The sequence shown here is derived from an EMBL/GenBank/DDBJ whole genome shotgun (WGS) entry which is preliminary data.</text>
</comment>
<dbReference type="OrthoDB" id="4860686at2759"/>
<protein>
    <submittedName>
        <fullName evidence="2">Uncharacterized protein</fullName>
    </submittedName>
</protein>
<feature type="chain" id="PRO_5034554320" evidence="1">
    <location>
        <begin position="22"/>
        <end position="122"/>
    </location>
</feature>
<keyword evidence="1" id="KW-0732">Signal</keyword>
<dbReference type="Proteomes" id="UP000521943">
    <property type="component" value="Unassembled WGS sequence"/>
</dbReference>
<gene>
    <name evidence="2" type="ORF">DFP72DRAFT_1091578</name>
</gene>
<proteinExistence type="predicted"/>
<evidence type="ECO:0000256" key="1">
    <source>
        <dbReference type="SAM" id="SignalP"/>
    </source>
</evidence>
<dbReference type="EMBL" id="JACGCI010000107">
    <property type="protein sequence ID" value="KAF6745319.1"/>
    <property type="molecule type" value="Genomic_DNA"/>
</dbReference>
<evidence type="ECO:0000313" key="2">
    <source>
        <dbReference type="EMBL" id="KAF6745319.1"/>
    </source>
</evidence>
<feature type="signal peptide" evidence="1">
    <location>
        <begin position="1"/>
        <end position="21"/>
    </location>
</feature>
<organism evidence="2 3">
    <name type="scientific">Ephemerocybe angulata</name>
    <dbReference type="NCBI Taxonomy" id="980116"/>
    <lineage>
        <taxon>Eukaryota</taxon>
        <taxon>Fungi</taxon>
        <taxon>Dikarya</taxon>
        <taxon>Basidiomycota</taxon>
        <taxon>Agaricomycotina</taxon>
        <taxon>Agaricomycetes</taxon>
        <taxon>Agaricomycetidae</taxon>
        <taxon>Agaricales</taxon>
        <taxon>Agaricineae</taxon>
        <taxon>Psathyrellaceae</taxon>
        <taxon>Ephemerocybe</taxon>
    </lineage>
</organism>
<evidence type="ECO:0000313" key="3">
    <source>
        <dbReference type="Proteomes" id="UP000521943"/>
    </source>
</evidence>